<dbReference type="Gene3D" id="1.25.10.10">
    <property type="entry name" value="Leucine-rich Repeat Variant"/>
    <property type="match status" value="1"/>
</dbReference>
<dbReference type="InterPro" id="IPR011989">
    <property type="entry name" value="ARM-like"/>
</dbReference>
<dbReference type="InterPro" id="IPR009056">
    <property type="entry name" value="Cyt_c-like_dom"/>
</dbReference>
<feature type="signal peptide" evidence="5">
    <location>
        <begin position="1"/>
        <end position="20"/>
    </location>
</feature>
<dbReference type="Gene3D" id="1.10.760.10">
    <property type="entry name" value="Cytochrome c-like domain"/>
    <property type="match status" value="1"/>
</dbReference>
<evidence type="ECO:0000256" key="3">
    <source>
        <dbReference type="ARBA" id="ARBA00023004"/>
    </source>
</evidence>
<organism evidence="7 8">
    <name type="scientific">Novosphingobium piscinae</name>
    <dbReference type="NCBI Taxonomy" id="1507448"/>
    <lineage>
        <taxon>Bacteria</taxon>
        <taxon>Pseudomonadati</taxon>
        <taxon>Pseudomonadota</taxon>
        <taxon>Alphaproteobacteria</taxon>
        <taxon>Sphingomonadales</taxon>
        <taxon>Sphingomonadaceae</taxon>
        <taxon>Novosphingobium</taxon>
    </lineage>
</organism>
<dbReference type="SUPFAM" id="SSF50952">
    <property type="entry name" value="Soluble quinoprotein glucose dehydrogenase"/>
    <property type="match status" value="1"/>
</dbReference>
<comment type="caution">
    <text evidence="7">The sequence shown here is derived from an EMBL/GenBank/DDBJ whole genome shotgun (WGS) entry which is preliminary data.</text>
</comment>
<dbReference type="Pfam" id="PF13442">
    <property type="entry name" value="Cytochrome_CBB3"/>
    <property type="match status" value="1"/>
</dbReference>
<dbReference type="InterPro" id="IPR036909">
    <property type="entry name" value="Cyt_c-like_dom_sf"/>
</dbReference>
<dbReference type="GO" id="GO:0020037">
    <property type="term" value="F:heme binding"/>
    <property type="evidence" value="ECO:0007669"/>
    <property type="project" value="InterPro"/>
</dbReference>
<keyword evidence="1 4" id="KW-0349">Heme</keyword>
<dbReference type="InterPro" id="IPR055557">
    <property type="entry name" value="DUF7133"/>
</dbReference>
<accession>A0A7X1FZB2</accession>
<evidence type="ECO:0000313" key="7">
    <source>
        <dbReference type="EMBL" id="MBC2669769.1"/>
    </source>
</evidence>
<dbReference type="InterPro" id="IPR016024">
    <property type="entry name" value="ARM-type_fold"/>
</dbReference>
<keyword evidence="3 4" id="KW-0408">Iron</keyword>
<proteinExistence type="predicted"/>
<evidence type="ECO:0000313" key="8">
    <source>
        <dbReference type="Proteomes" id="UP000551327"/>
    </source>
</evidence>
<protein>
    <submittedName>
        <fullName evidence="7">C-type cytochrome</fullName>
    </submittedName>
</protein>
<keyword evidence="5" id="KW-0732">Signal</keyword>
<sequence>MGASLAALAAPLLLAAGGLAAPPRSEVNRPWPFFEPAEPEEPPVRAPLDALKTFAMPPGYALELVAAEPLVQDPILMEFDGDGRLWVMELPGWAHNLSMDNSLEPVNRLVVLDDTDGDGAFDKRTVFADGLVLPRAFKVLAGGCALIGEPPTLWKACDTNGDLKADTKDKVTDGFARLGVLEHGANGLFWGMDNRLVVSEHEWNLAYRAGQFVTVPGLRRGQWGVTQDDAGRIYRNVNTDPLFVDYVSPDYYARNPDLVRTRGLYENLVDQEKTNIWPAHPTFGLNRGYRREVFREDGTASYYGGVSSPLIYRGTRLPAEVQGMAFVADGATNIVHLLRLKDDGEGRKSAEDFYAKGEFLASTDVRFRPTALAGGPDGTIYIADMYRGVSQDGPLQTDYLRDYITKRGLQRGTGHGRIYRVVHVGTGGAGAAMPRDARPRMSQDATAVLVQHLSHPNGWWRDTAQQLLVQRADPQGLPLLRKLALERKADWRSRLHALWTLHGLEGLQPAQIRAALADPRPELRAAGLRLAEPWLARGDKAISQAALALAGDGSWQVRVQLAASLGALPAERRTAPMVALLRAQGNDAVLVDAALSGLKGDELAVLTALAEQAEPPREALAMLAGALAKRRDPGIARLVAMAGDGQQPGPVRRALLDGLALGLAGGVQGGGNAVAGGRAGGNIPGVTRQRAGGNRFDLAAEPHSLTLLASSKDALAEPARRLLALVNWPGRPAPPALPPRSAVEEALFQRGQAIYVEQCSGCHQAQGQGQPRVAAALAGSKRAVASGDVPVRILTNGLEGSIGLMPPLGAAMSDEDVAAVLTFVRQSWGNTGTPLPPAAVKEWRLAFAHRTTPWSEKDIDAPQR</sequence>
<dbReference type="EMBL" id="JACLAX010000010">
    <property type="protein sequence ID" value="MBC2669769.1"/>
    <property type="molecule type" value="Genomic_DNA"/>
</dbReference>
<feature type="domain" description="Cytochrome c" evidence="6">
    <location>
        <begin position="746"/>
        <end position="828"/>
    </location>
</feature>
<evidence type="ECO:0000256" key="1">
    <source>
        <dbReference type="ARBA" id="ARBA00022617"/>
    </source>
</evidence>
<keyword evidence="2 4" id="KW-0479">Metal-binding</keyword>
<evidence type="ECO:0000259" key="6">
    <source>
        <dbReference type="PROSITE" id="PS51007"/>
    </source>
</evidence>
<evidence type="ECO:0000256" key="5">
    <source>
        <dbReference type="SAM" id="SignalP"/>
    </source>
</evidence>
<dbReference type="Proteomes" id="UP000551327">
    <property type="component" value="Unassembled WGS sequence"/>
</dbReference>
<dbReference type="PROSITE" id="PS51007">
    <property type="entry name" value="CYTC"/>
    <property type="match status" value="1"/>
</dbReference>
<keyword evidence="8" id="KW-1185">Reference proteome</keyword>
<dbReference type="SUPFAM" id="SSF46626">
    <property type="entry name" value="Cytochrome c"/>
    <property type="match status" value="1"/>
</dbReference>
<dbReference type="RefSeq" id="WP_185679630.1">
    <property type="nucleotide sequence ID" value="NZ_JACLAX010000010.1"/>
</dbReference>
<dbReference type="AlphaFoldDB" id="A0A7X1FZB2"/>
<gene>
    <name evidence="7" type="ORF">H7F53_11500</name>
</gene>
<dbReference type="InterPro" id="IPR011041">
    <property type="entry name" value="Quinoprot_gluc/sorb_DH_b-prop"/>
</dbReference>
<dbReference type="SUPFAM" id="SSF48371">
    <property type="entry name" value="ARM repeat"/>
    <property type="match status" value="1"/>
</dbReference>
<name>A0A7X1FZB2_9SPHN</name>
<evidence type="ECO:0000256" key="2">
    <source>
        <dbReference type="ARBA" id="ARBA00022723"/>
    </source>
</evidence>
<dbReference type="Pfam" id="PF23500">
    <property type="entry name" value="DUF7133"/>
    <property type="match status" value="1"/>
</dbReference>
<feature type="chain" id="PRO_5030979928" evidence="5">
    <location>
        <begin position="21"/>
        <end position="864"/>
    </location>
</feature>
<evidence type="ECO:0000256" key="4">
    <source>
        <dbReference type="PROSITE-ProRule" id="PRU00433"/>
    </source>
</evidence>
<dbReference type="GO" id="GO:0046872">
    <property type="term" value="F:metal ion binding"/>
    <property type="evidence" value="ECO:0007669"/>
    <property type="project" value="UniProtKB-KW"/>
</dbReference>
<dbReference type="InterPro" id="IPR011042">
    <property type="entry name" value="6-blade_b-propeller_TolB-like"/>
</dbReference>
<reference evidence="7 8" key="1">
    <citation type="submission" date="2020-08" db="EMBL/GenBank/DDBJ databases">
        <title>The genome sequence of type strain Novosphingobium piscinae KCTC 42194.</title>
        <authorList>
            <person name="Liu Y."/>
        </authorList>
    </citation>
    <scope>NUCLEOTIDE SEQUENCE [LARGE SCALE GENOMIC DNA]</scope>
    <source>
        <strain evidence="7 8">KCTC 42194</strain>
    </source>
</reference>
<dbReference type="GO" id="GO:0009055">
    <property type="term" value="F:electron transfer activity"/>
    <property type="evidence" value="ECO:0007669"/>
    <property type="project" value="InterPro"/>
</dbReference>
<dbReference type="PANTHER" id="PTHR33546:SF1">
    <property type="entry name" value="LARGE, MULTIFUNCTIONAL SECRETED PROTEIN"/>
    <property type="match status" value="1"/>
</dbReference>
<dbReference type="Gene3D" id="2.120.10.30">
    <property type="entry name" value="TolB, C-terminal domain"/>
    <property type="match status" value="1"/>
</dbReference>
<dbReference type="PANTHER" id="PTHR33546">
    <property type="entry name" value="LARGE, MULTIFUNCTIONAL SECRETED PROTEIN-RELATED"/>
    <property type="match status" value="1"/>
</dbReference>